<dbReference type="GO" id="GO:0016757">
    <property type="term" value="F:glycosyltransferase activity"/>
    <property type="evidence" value="ECO:0007669"/>
    <property type="project" value="UniProtKB-KW"/>
</dbReference>
<keyword evidence="2" id="KW-0808">Transferase</keyword>
<comment type="caution">
    <text evidence="4">The sequence shown here is derived from an EMBL/GenBank/DDBJ whole genome shotgun (WGS) entry which is preliminary data.</text>
</comment>
<sequence length="340" mass="39315">MLKVKKLGVILKPTQESFESRAVLNPAIYQEGKTVHMFYRAVNHLNESCIGYARLLGPTKIVIRDNVALINRENIYEAKGIEDPRIVKIGETFYMTYVAFDGKNAITALAVSQNLKQFEKKGIIAPLITYDKAEDIFRKSVLKDQYAFFETFYKDKVGYDVLLWEKDIFLFPEKIKGKFVLIHRILPEIQILYFKNFNELNLSFWRNYLRHLGDWVLLEKKYWYESRNIGGGAPPIKTKKGWVLIYHAVEETNKKKVYHAGAALLDLKNPQKVLGHLKDPLFSPTEKYEKRGEVSNAVFPTGTAIFGKNLYIYYGCADKRIAVAMVNLNDLIKELLKNKE</sequence>
<dbReference type="Gene3D" id="2.115.10.20">
    <property type="entry name" value="Glycosyl hydrolase domain, family 43"/>
    <property type="match status" value="1"/>
</dbReference>
<dbReference type="InterPro" id="IPR007184">
    <property type="entry name" value="Mannoside_phosphorylase"/>
</dbReference>
<dbReference type="EMBL" id="PFBP01000002">
    <property type="protein sequence ID" value="PIT90148.1"/>
    <property type="molecule type" value="Genomic_DNA"/>
</dbReference>
<comment type="similarity">
    <text evidence="3">Belongs to the glycosyl hydrolase 130 family.</text>
</comment>
<dbReference type="SUPFAM" id="SSF75005">
    <property type="entry name" value="Arabinanase/levansucrase/invertase"/>
    <property type="match status" value="1"/>
</dbReference>
<dbReference type="PANTHER" id="PTHR34106:SF5">
    <property type="entry name" value="GLYCOSIDASE"/>
    <property type="match status" value="1"/>
</dbReference>
<evidence type="ECO:0000256" key="1">
    <source>
        <dbReference type="ARBA" id="ARBA00022676"/>
    </source>
</evidence>
<dbReference type="Proteomes" id="UP000231464">
    <property type="component" value="Unassembled WGS sequence"/>
</dbReference>
<organism evidence="4 5">
    <name type="scientific">Candidatus Kuenenbacteria bacterium CG10_big_fil_rev_8_21_14_0_10_36_11</name>
    <dbReference type="NCBI Taxonomy" id="1974618"/>
    <lineage>
        <taxon>Bacteria</taxon>
        <taxon>Candidatus Kueneniibacteriota</taxon>
    </lineage>
</organism>
<accession>A0A2M6WBF7</accession>
<dbReference type="CDD" id="cd18614">
    <property type="entry name" value="GH130"/>
    <property type="match status" value="1"/>
</dbReference>
<dbReference type="PANTHER" id="PTHR34106">
    <property type="entry name" value="GLYCOSIDASE"/>
    <property type="match status" value="1"/>
</dbReference>
<keyword evidence="1" id="KW-0328">Glycosyltransferase</keyword>
<name>A0A2M6WBF7_9BACT</name>
<evidence type="ECO:0000313" key="4">
    <source>
        <dbReference type="EMBL" id="PIT90148.1"/>
    </source>
</evidence>
<proteinExistence type="inferred from homology"/>
<reference evidence="5" key="1">
    <citation type="submission" date="2017-09" db="EMBL/GenBank/DDBJ databases">
        <title>Depth-based differentiation of microbial function through sediment-hosted aquifers and enrichment of novel symbionts in the deep terrestrial subsurface.</title>
        <authorList>
            <person name="Probst A.J."/>
            <person name="Ladd B."/>
            <person name="Jarett J.K."/>
            <person name="Geller-Mcgrath D.E."/>
            <person name="Sieber C.M.K."/>
            <person name="Emerson J.B."/>
            <person name="Anantharaman K."/>
            <person name="Thomas B.C."/>
            <person name="Malmstrom R."/>
            <person name="Stieglmeier M."/>
            <person name="Klingl A."/>
            <person name="Woyke T."/>
            <person name="Ryan C.M."/>
            <person name="Banfield J.F."/>
        </authorList>
    </citation>
    <scope>NUCLEOTIDE SEQUENCE [LARGE SCALE GENOMIC DNA]</scope>
</reference>
<dbReference type="InterPro" id="IPR023296">
    <property type="entry name" value="Glyco_hydro_beta-prop_sf"/>
</dbReference>
<dbReference type="AlphaFoldDB" id="A0A2M6WBF7"/>
<evidence type="ECO:0000256" key="2">
    <source>
        <dbReference type="ARBA" id="ARBA00022679"/>
    </source>
</evidence>
<evidence type="ECO:0000256" key="3">
    <source>
        <dbReference type="ARBA" id="ARBA00024356"/>
    </source>
</evidence>
<protein>
    <submittedName>
        <fullName evidence="4">Pesticidal protein Cry7Aa</fullName>
    </submittedName>
</protein>
<evidence type="ECO:0000313" key="5">
    <source>
        <dbReference type="Proteomes" id="UP000231464"/>
    </source>
</evidence>
<dbReference type="Pfam" id="PF04041">
    <property type="entry name" value="Glyco_hydro_130"/>
    <property type="match status" value="1"/>
</dbReference>
<dbReference type="PIRSF" id="PIRSF016202">
    <property type="entry name" value="PH1107"/>
    <property type="match status" value="1"/>
</dbReference>
<gene>
    <name evidence="4" type="ORF">COU23_00105</name>
</gene>